<protein>
    <submittedName>
        <fullName evidence="3">VQ motif-containing protein 22</fullName>
    </submittedName>
</protein>
<dbReference type="AlphaFoldDB" id="A0A2G2X369"/>
<sequence>MSDNIPNPTDWVQIYQHTLSRQQPPPPPPPLQSTAAFRGVREFDATTVTTTPTSSSTCPPSVPQDHGHGPVGRDSRPIRRRSRVSRRTPTTVYNTDTRNFRAMVQQFTGNQNLPVQSQGPVRFFGPRNINLVNPRAYSIQFQQQVQQNQQQVQQNFPPLSQIGETLFFHGLENYASSSRSNMEISENLVMDVDRSNNTLPRQHQRGRN</sequence>
<reference evidence="4" key="2">
    <citation type="journal article" date="2017" name="J. Anim. Genet.">
        <title>Multiple reference genome sequences of hot pepper reveal the massive evolution of plant disease resistance genes by retroduplication.</title>
        <authorList>
            <person name="Kim S."/>
            <person name="Park J."/>
            <person name="Yeom S.-I."/>
            <person name="Kim Y.-M."/>
            <person name="Seo E."/>
            <person name="Kim K.-T."/>
            <person name="Kim M.-S."/>
            <person name="Lee J.M."/>
            <person name="Cheong K."/>
            <person name="Shin H.-S."/>
            <person name="Kim S.-B."/>
            <person name="Han K."/>
            <person name="Lee J."/>
            <person name="Park M."/>
            <person name="Lee H.-A."/>
            <person name="Lee H.-Y."/>
            <person name="Lee Y."/>
            <person name="Oh S."/>
            <person name="Lee J.H."/>
            <person name="Choi E."/>
            <person name="Choi E."/>
            <person name="Lee S.E."/>
            <person name="Jeon J."/>
            <person name="Kim H."/>
            <person name="Choi G."/>
            <person name="Song H."/>
            <person name="Lee J."/>
            <person name="Lee S.-C."/>
            <person name="Kwon J.-K."/>
            <person name="Lee H.-Y."/>
            <person name="Koo N."/>
            <person name="Hong Y."/>
            <person name="Kim R.W."/>
            <person name="Kang W.-H."/>
            <person name="Huh J.H."/>
            <person name="Kang B.-C."/>
            <person name="Yang T.-J."/>
            <person name="Lee Y.-H."/>
            <person name="Bennetzen J.L."/>
            <person name="Choi D."/>
        </authorList>
    </citation>
    <scope>NUCLEOTIDE SEQUENCE [LARGE SCALE GENOMIC DNA]</scope>
    <source>
        <strain evidence="4">cv. PBC81</strain>
    </source>
</reference>
<dbReference type="EMBL" id="MLFT02000003">
    <property type="protein sequence ID" value="PHT51903.1"/>
    <property type="molecule type" value="Genomic_DNA"/>
</dbReference>
<reference evidence="3 4" key="1">
    <citation type="journal article" date="2017" name="Genome Biol.">
        <title>New reference genome sequences of hot pepper reveal the massive evolution of plant disease-resistance genes by retroduplication.</title>
        <authorList>
            <person name="Kim S."/>
            <person name="Park J."/>
            <person name="Yeom S.I."/>
            <person name="Kim Y.M."/>
            <person name="Seo E."/>
            <person name="Kim K.T."/>
            <person name="Kim M.S."/>
            <person name="Lee J.M."/>
            <person name="Cheong K."/>
            <person name="Shin H.S."/>
            <person name="Kim S.B."/>
            <person name="Han K."/>
            <person name="Lee J."/>
            <person name="Park M."/>
            <person name="Lee H.A."/>
            <person name="Lee H.Y."/>
            <person name="Lee Y."/>
            <person name="Oh S."/>
            <person name="Lee J.H."/>
            <person name="Choi E."/>
            <person name="Choi E."/>
            <person name="Lee S.E."/>
            <person name="Jeon J."/>
            <person name="Kim H."/>
            <person name="Choi G."/>
            <person name="Song H."/>
            <person name="Lee J."/>
            <person name="Lee S.C."/>
            <person name="Kwon J.K."/>
            <person name="Lee H.Y."/>
            <person name="Koo N."/>
            <person name="Hong Y."/>
            <person name="Kim R.W."/>
            <person name="Kang W.H."/>
            <person name="Huh J.H."/>
            <person name="Kang B.C."/>
            <person name="Yang T.J."/>
            <person name="Lee Y.H."/>
            <person name="Bennetzen J.L."/>
            <person name="Choi D."/>
        </authorList>
    </citation>
    <scope>NUCLEOTIDE SEQUENCE [LARGE SCALE GENOMIC DNA]</scope>
    <source>
        <strain evidence="4">cv. PBC81</strain>
    </source>
</reference>
<feature type="compositionally biased region" description="Low complexity" evidence="1">
    <location>
        <begin position="46"/>
        <end position="59"/>
    </location>
</feature>
<accession>A0A2G2X369</accession>
<feature type="region of interest" description="Disordered" evidence="1">
    <location>
        <begin position="1"/>
        <end position="88"/>
    </location>
</feature>
<dbReference type="InterPro" id="IPR008889">
    <property type="entry name" value="VQ"/>
</dbReference>
<keyword evidence="4" id="KW-1185">Reference proteome</keyword>
<dbReference type="OrthoDB" id="780193at2759"/>
<dbReference type="Proteomes" id="UP000224567">
    <property type="component" value="Unassembled WGS sequence"/>
</dbReference>
<comment type="caution">
    <text evidence="3">The sequence shown here is derived from an EMBL/GenBank/DDBJ whole genome shotgun (WGS) entry which is preliminary data.</text>
</comment>
<proteinExistence type="predicted"/>
<organism evidence="3 4">
    <name type="scientific">Capsicum baccatum</name>
    <name type="common">Peruvian pepper</name>
    <dbReference type="NCBI Taxonomy" id="33114"/>
    <lineage>
        <taxon>Eukaryota</taxon>
        <taxon>Viridiplantae</taxon>
        <taxon>Streptophyta</taxon>
        <taxon>Embryophyta</taxon>
        <taxon>Tracheophyta</taxon>
        <taxon>Spermatophyta</taxon>
        <taxon>Magnoliopsida</taxon>
        <taxon>eudicotyledons</taxon>
        <taxon>Gunneridae</taxon>
        <taxon>Pentapetalae</taxon>
        <taxon>asterids</taxon>
        <taxon>lamiids</taxon>
        <taxon>Solanales</taxon>
        <taxon>Solanaceae</taxon>
        <taxon>Solanoideae</taxon>
        <taxon>Capsiceae</taxon>
        <taxon>Capsicum</taxon>
    </lineage>
</organism>
<name>A0A2G2X369_CAPBA</name>
<dbReference type="PANTHER" id="PTHR33179:SF29">
    <property type="entry name" value="OS06G0666400 PROTEIN"/>
    <property type="match status" value="1"/>
</dbReference>
<evidence type="ECO:0000313" key="4">
    <source>
        <dbReference type="Proteomes" id="UP000224567"/>
    </source>
</evidence>
<evidence type="ECO:0000313" key="3">
    <source>
        <dbReference type="EMBL" id="PHT51903.1"/>
    </source>
</evidence>
<feature type="domain" description="VQ" evidence="2">
    <location>
        <begin position="88"/>
        <end position="110"/>
    </location>
</feature>
<dbReference type="Pfam" id="PF05678">
    <property type="entry name" value="VQ"/>
    <property type="match status" value="1"/>
</dbReference>
<dbReference type="STRING" id="33114.A0A2G2X369"/>
<feature type="compositionally biased region" description="Basic and acidic residues" evidence="1">
    <location>
        <begin position="65"/>
        <end position="77"/>
    </location>
</feature>
<dbReference type="InterPro" id="IPR039609">
    <property type="entry name" value="VQ_15/22"/>
</dbReference>
<evidence type="ECO:0000256" key="1">
    <source>
        <dbReference type="SAM" id="MobiDB-lite"/>
    </source>
</evidence>
<dbReference type="PANTHER" id="PTHR33179">
    <property type="entry name" value="VQ MOTIF-CONTAINING PROTEIN"/>
    <property type="match status" value="1"/>
</dbReference>
<gene>
    <name evidence="3" type="ORF">CQW23_06365</name>
</gene>
<evidence type="ECO:0000259" key="2">
    <source>
        <dbReference type="Pfam" id="PF05678"/>
    </source>
</evidence>